<dbReference type="EMBL" id="CP146369">
    <property type="protein sequence ID" value="WWT56125.1"/>
    <property type="molecule type" value="Genomic_DNA"/>
</dbReference>
<evidence type="ECO:0000313" key="8">
    <source>
        <dbReference type="EMBL" id="WWT56125.1"/>
    </source>
</evidence>
<evidence type="ECO:0000256" key="5">
    <source>
        <dbReference type="RuleBase" id="RU003915"/>
    </source>
</evidence>
<comment type="catalytic activity">
    <reaction evidence="1 4 5">
        <text>[protein]-peptidylproline (omega=180) = [protein]-peptidylproline (omega=0)</text>
        <dbReference type="Rhea" id="RHEA:16237"/>
        <dbReference type="Rhea" id="RHEA-COMP:10747"/>
        <dbReference type="Rhea" id="RHEA-COMP:10748"/>
        <dbReference type="ChEBI" id="CHEBI:83833"/>
        <dbReference type="ChEBI" id="CHEBI:83834"/>
        <dbReference type="EC" id="5.2.1.8"/>
    </reaction>
</comment>
<evidence type="ECO:0000256" key="4">
    <source>
        <dbReference type="PROSITE-ProRule" id="PRU00277"/>
    </source>
</evidence>
<accession>A0ABZ2IEX2</accession>
<evidence type="ECO:0000256" key="2">
    <source>
        <dbReference type="ARBA" id="ARBA00023110"/>
    </source>
</evidence>
<evidence type="ECO:0000256" key="6">
    <source>
        <dbReference type="SAM" id="SignalP"/>
    </source>
</evidence>
<dbReference type="EC" id="5.2.1.8" evidence="5"/>
<name>A0ABZ2IEX2_9CAUL</name>
<keyword evidence="3 4" id="KW-0413">Isomerase</keyword>
<evidence type="ECO:0000313" key="9">
    <source>
        <dbReference type="Proteomes" id="UP001363460"/>
    </source>
</evidence>
<dbReference type="Gene3D" id="3.10.50.40">
    <property type="match status" value="1"/>
</dbReference>
<proteinExistence type="inferred from homology"/>
<dbReference type="InterPro" id="IPR046357">
    <property type="entry name" value="PPIase_dom_sf"/>
</dbReference>
<keyword evidence="6" id="KW-0732">Signal</keyword>
<keyword evidence="2 4" id="KW-0697">Rotamase</keyword>
<dbReference type="InterPro" id="IPR044609">
    <property type="entry name" value="FKBP2/11"/>
</dbReference>
<protein>
    <recommendedName>
        <fullName evidence="5">Peptidyl-prolyl cis-trans isomerase</fullName>
        <ecNumber evidence="5">5.2.1.8</ecNumber>
    </recommendedName>
</protein>
<evidence type="ECO:0000256" key="1">
    <source>
        <dbReference type="ARBA" id="ARBA00000971"/>
    </source>
</evidence>
<dbReference type="InterPro" id="IPR001179">
    <property type="entry name" value="PPIase_FKBP_dom"/>
</dbReference>
<dbReference type="PANTHER" id="PTHR45779">
    <property type="entry name" value="PEPTIDYLPROLYL ISOMERASE"/>
    <property type="match status" value="1"/>
</dbReference>
<dbReference type="RefSeq" id="WP_291776180.1">
    <property type="nucleotide sequence ID" value="NZ_CP146369.1"/>
</dbReference>
<feature type="signal peptide" evidence="6">
    <location>
        <begin position="1"/>
        <end position="22"/>
    </location>
</feature>
<dbReference type="SUPFAM" id="SSF54534">
    <property type="entry name" value="FKBP-like"/>
    <property type="match status" value="1"/>
</dbReference>
<dbReference type="PROSITE" id="PS50059">
    <property type="entry name" value="FKBP_PPIASE"/>
    <property type="match status" value="1"/>
</dbReference>
<reference evidence="8 9" key="1">
    <citation type="submission" date="2024-02" db="EMBL/GenBank/DDBJ databases">
        <title>Distribution and functional of Brevundimonas-related endobacteria within Verticillium dahliae.</title>
        <authorList>
            <person name="Zeng H."/>
        </authorList>
    </citation>
    <scope>NUCLEOTIDE SEQUENCE [LARGE SCALE GENOMIC DNA]</scope>
    <source>
        <strain evidence="8 9">TRM 44200</strain>
    </source>
</reference>
<sequence length="175" mass="19171">MKHIALPALAALSLSLSLAACASTPDVGYPGLREAVGPATQENWEVGQAAYLMWNSQRRGWTSTESGLQYRLVSKANPEGAQPTATDTVKVHYRGTFIDGREFDSSYSRNEPATFPLNRVIKGWTEGVALMREGETYEFVIPADLAYGSRWMGTEIPANSALRFTVELLEVNPAD</sequence>
<organism evidence="8 9">
    <name type="scientific">Brevundimonas olei</name>
    <dbReference type="NCBI Taxonomy" id="657642"/>
    <lineage>
        <taxon>Bacteria</taxon>
        <taxon>Pseudomonadati</taxon>
        <taxon>Pseudomonadota</taxon>
        <taxon>Alphaproteobacteria</taxon>
        <taxon>Caulobacterales</taxon>
        <taxon>Caulobacteraceae</taxon>
        <taxon>Brevundimonas</taxon>
    </lineage>
</organism>
<dbReference type="PROSITE" id="PS51257">
    <property type="entry name" value="PROKAR_LIPOPROTEIN"/>
    <property type="match status" value="1"/>
</dbReference>
<evidence type="ECO:0000259" key="7">
    <source>
        <dbReference type="PROSITE" id="PS50059"/>
    </source>
</evidence>
<gene>
    <name evidence="8" type="ORF">V8J38_06695</name>
</gene>
<keyword evidence="9" id="KW-1185">Reference proteome</keyword>
<dbReference type="GO" id="GO:0003755">
    <property type="term" value="F:peptidyl-prolyl cis-trans isomerase activity"/>
    <property type="evidence" value="ECO:0007669"/>
    <property type="project" value="UniProtKB-EC"/>
</dbReference>
<comment type="similarity">
    <text evidence="5">Belongs to the FKBP-type PPIase family.</text>
</comment>
<dbReference type="Proteomes" id="UP001363460">
    <property type="component" value="Chromosome"/>
</dbReference>
<evidence type="ECO:0000256" key="3">
    <source>
        <dbReference type="ARBA" id="ARBA00023235"/>
    </source>
</evidence>
<dbReference type="PANTHER" id="PTHR45779:SF7">
    <property type="entry name" value="PEPTIDYLPROLYL ISOMERASE"/>
    <property type="match status" value="1"/>
</dbReference>
<dbReference type="Pfam" id="PF00254">
    <property type="entry name" value="FKBP_C"/>
    <property type="match status" value="1"/>
</dbReference>
<feature type="domain" description="PPIase FKBP-type" evidence="7">
    <location>
        <begin position="86"/>
        <end position="172"/>
    </location>
</feature>
<feature type="chain" id="PRO_5045309371" description="Peptidyl-prolyl cis-trans isomerase" evidence="6">
    <location>
        <begin position="23"/>
        <end position="175"/>
    </location>
</feature>